<organism evidence="2 3">
    <name type="scientific">Mytilus edulis</name>
    <name type="common">Blue mussel</name>
    <dbReference type="NCBI Taxonomy" id="6550"/>
    <lineage>
        <taxon>Eukaryota</taxon>
        <taxon>Metazoa</taxon>
        <taxon>Spiralia</taxon>
        <taxon>Lophotrochozoa</taxon>
        <taxon>Mollusca</taxon>
        <taxon>Bivalvia</taxon>
        <taxon>Autobranchia</taxon>
        <taxon>Pteriomorphia</taxon>
        <taxon>Mytilida</taxon>
        <taxon>Mytiloidea</taxon>
        <taxon>Mytilidae</taxon>
        <taxon>Mytilinae</taxon>
        <taxon>Mytilus</taxon>
    </lineage>
</organism>
<sequence>MTNEVQDNLLQKKDTLVRFEKLSPDDINCTSDISITESFTTTDQTLNGNHQENTPGITRSEILLCCALVCILFLTMISYARNRQYTTRKFNIIWQQNDNTPTDQRASETENIHLYSTVDDYSVQELPVVGDGRMQGGDNDYESNSSIPSRMDFDIEEDYIHPYNIPVYSFQDKKHDYEKLYHSEEYFASISHDGNDDEKSNTNTDIICASITPKGVQIGHVNIVKSSS</sequence>
<name>A0A8S3PUE3_MYTED</name>
<accession>A0A8S3PUE3</accession>
<evidence type="ECO:0000313" key="2">
    <source>
        <dbReference type="EMBL" id="CAG2186637.1"/>
    </source>
</evidence>
<keyword evidence="1" id="KW-1133">Transmembrane helix</keyword>
<protein>
    <submittedName>
        <fullName evidence="2">Uncharacterized protein</fullName>
    </submittedName>
</protein>
<dbReference type="AlphaFoldDB" id="A0A8S3PUE3"/>
<evidence type="ECO:0000256" key="1">
    <source>
        <dbReference type="SAM" id="Phobius"/>
    </source>
</evidence>
<feature type="transmembrane region" description="Helical" evidence="1">
    <location>
        <begin position="61"/>
        <end position="80"/>
    </location>
</feature>
<reference evidence="2" key="1">
    <citation type="submission" date="2021-03" db="EMBL/GenBank/DDBJ databases">
        <authorList>
            <person name="Bekaert M."/>
        </authorList>
    </citation>
    <scope>NUCLEOTIDE SEQUENCE</scope>
</reference>
<gene>
    <name evidence="2" type="ORF">MEDL_2122</name>
</gene>
<keyword evidence="1" id="KW-0472">Membrane</keyword>
<dbReference type="Proteomes" id="UP000683360">
    <property type="component" value="Unassembled WGS sequence"/>
</dbReference>
<keyword evidence="3" id="KW-1185">Reference proteome</keyword>
<comment type="caution">
    <text evidence="2">The sequence shown here is derived from an EMBL/GenBank/DDBJ whole genome shotgun (WGS) entry which is preliminary data.</text>
</comment>
<dbReference type="EMBL" id="CAJPWZ010000141">
    <property type="protein sequence ID" value="CAG2186637.1"/>
    <property type="molecule type" value="Genomic_DNA"/>
</dbReference>
<evidence type="ECO:0000313" key="3">
    <source>
        <dbReference type="Proteomes" id="UP000683360"/>
    </source>
</evidence>
<dbReference type="OrthoDB" id="6151296at2759"/>
<keyword evidence="1" id="KW-0812">Transmembrane</keyword>
<proteinExistence type="predicted"/>